<dbReference type="EMBL" id="AMZH03008426">
    <property type="protein sequence ID" value="RRT58974.1"/>
    <property type="molecule type" value="Genomic_DNA"/>
</dbReference>
<dbReference type="AlphaFoldDB" id="A0A426Z4S1"/>
<dbReference type="Proteomes" id="UP000287651">
    <property type="component" value="Unassembled WGS sequence"/>
</dbReference>
<sequence length="90" mass="10063">MKYNSRRQAKSSNLCLLNSREWAKLSTPILLTRGGGVKPSIRTFSTTKRIGEVEYPSSLTYPVEELCISSVTLQRKLLEDNSCQILAIGD</sequence>
<comment type="caution">
    <text evidence="1">The sequence shown here is derived from an EMBL/GenBank/DDBJ whole genome shotgun (WGS) entry which is preliminary data.</text>
</comment>
<proteinExistence type="predicted"/>
<accession>A0A426Z4S1</accession>
<reference evidence="1 2" key="1">
    <citation type="journal article" date="2014" name="Agronomy (Basel)">
        <title>A Draft Genome Sequence for Ensete ventricosum, the Drought-Tolerant Tree Against Hunger.</title>
        <authorList>
            <person name="Harrison J."/>
            <person name="Moore K.A."/>
            <person name="Paszkiewicz K."/>
            <person name="Jones T."/>
            <person name="Grant M."/>
            <person name="Ambacheew D."/>
            <person name="Muzemil S."/>
            <person name="Studholme D.J."/>
        </authorList>
    </citation>
    <scope>NUCLEOTIDE SEQUENCE [LARGE SCALE GENOMIC DNA]</scope>
</reference>
<name>A0A426Z4S1_ENSVE</name>
<gene>
    <name evidence="1" type="ORF">B296_00000655</name>
</gene>
<organism evidence="1 2">
    <name type="scientific">Ensete ventricosum</name>
    <name type="common">Abyssinian banana</name>
    <name type="synonym">Musa ensete</name>
    <dbReference type="NCBI Taxonomy" id="4639"/>
    <lineage>
        <taxon>Eukaryota</taxon>
        <taxon>Viridiplantae</taxon>
        <taxon>Streptophyta</taxon>
        <taxon>Embryophyta</taxon>
        <taxon>Tracheophyta</taxon>
        <taxon>Spermatophyta</taxon>
        <taxon>Magnoliopsida</taxon>
        <taxon>Liliopsida</taxon>
        <taxon>Zingiberales</taxon>
        <taxon>Musaceae</taxon>
        <taxon>Ensete</taxon>
    </lineage>
</organism>
<evidence type="ECO:0000313" key="1">
    <source>
        <dbReference type="EMBL" id="RRT58974.1"/>
    </source>
</evidence>
<evidence type="ECO:0000313" key="2">
    <source>
        <dbReference type="Proteomes" id="UP000287651"/>
    </source>
</evidence>
<protein>
    <submittedName>
        <fullName evidence="1">Uncharacterized protein</fullName>
    </submittedName>
</protein>